<dbReference type="AlphaFoldDB" id="A0A0C9MNR7"/>
<proteinExistence type="predicted"/>
<gene>
    <name evidence="2" type="ORF">MAM1_0076d04364</name>
</gene>
<feature type="domain" description="Cytidyltransferase-like" evidence="1">
    <location>
        <begin position="156"/>
        <end position="263"/>
    </location>
</feature>
<dbReference type="OrthoDB" id="330671at2759"/>
<dbReference type="InterPro" id="IPR014729">
    <property type="entry name" value="Rossmann-like_a/b/a_fold"/>
</dbReference>
<evidence type="ECO:0000259" key="1">
    <source>
        <dbReference type="Pfam" id="PF01467"/>
    </source>
</evidence>
<dbReference type="Proteomes" id="UP000053815">
    <property type="component" value="Unassembled WGS sequence"/>
</dbReference>
<evidence type="ECO:0000313" key="3">
    <source>
        <dbReference type="Proteomes" id="UP000053815"/>
    </source>
</evidence>
<dbReference type="PANTHER" id="PTHR10695:SF46">
    <property type="entry name" value="BIFUNCTIONAL COENZYME A SYNTHASE-RELATED"/>
    <property type="match status" value="1"/>
</dbReference>
<dbReference type="Gene3D" id="3.40.50.620">
    <property type="entry name" value="HUPs"/>
    <property type="match status" value="1"/>
</dbReference>
<dbReference type="GO" id="GO:0004140">
    <property type="term" value="F:dephospho-CoA kinase activity"/>
    <property type="evidence" value="ECO:0007669"/>
    <property type="project" value="TreeGrafter"/>
</dbReference>
<keyword evidence="2" id="KW-0808">Transferase</keyword>
<dbReference type="Pfam" id="PF01467">
    <property type="entry name" value="CTP_transf_like"/>
    <property type="match status" value="1"/>
</dbReference>
<dbReference type="PANTHER" id="PTHR10695">
    <property type="entry name" value="DEPHOSPHO-COA KINASE-RELATED"/>
    <property type="match status" value="1"/>
</dbReference>
<dbReference type="NCBIfam" id="NF001985">
    <property type="entry name" value="PRK00777.1"/>
    <property type="match status" value="1"/>
</dbReference>
<organism evidence="2">
    <name type="scientific">Mucor ambiguus</name>
    <dbReference type="NCBI Taxonomy" id="91626"/>
    <lineage>
        <taxon>Eukaryota</taxon>
        <taxon>Fungi</taxon>
        <taxon>Fungi incertae sedis</taxon>
        <taxon>Mucoromycota</taxon>
        <taxon>Mucoromycotina</taxon>
        <taxon>Mucoromycetes</taxon>
        <taxon>Mucorales</taxon>
        <taxon>Mucorineae</taxon>
        <taxon>Mucoraceae</taxon>
        <taxon>Mucor</taxon>
    </lineage>
</organism>
<dbReference type="InterPro" id="IPR004821">
    <property type="entry name" value="Cyt_trans-like"/>
</dbReference>
<evidence type="ECO:0000313" key="2">
    <source>
        <dbReference type="EMBL" id="GAN04897.1"/>
    </source>
</evidence>
<accession>A0A0C9MNR7</accession>
<name>A0A0C9MNR7_9FUNG</name>
<protein>
    <submittedName>
        <fullName evidence="2">Nucleotidylyl transferase</fullName>
    </submittedName>
</protein>
<reference evidence="2" key="1">
    <citation type="submission" date="2014-09" db="EMBL/GenBank/DDBJ databases">
        <title>Draft genome sequence of an oleaginous Mucoromycotina fungus Mucor ambiguus NBRC6742.</title>
        <authorList>
            <person name="Takeda I."/>
            <person name="Yamane N."/>
            <person name="Morita T."/>
            <person name="Tamano K."/>
            <person name="Machida M."/>
            <person name="Baker S."/>
            <person name="Koike H."/>
        </authorList>
    </citation>
    <scope>NUCLEOTIDE SEQUENCE</scope>
    <source>
        <strain evidence="2">NBRC 6742</strain>
    </source>
</reference>
<dbReference type="CDD" id="cd02164">
    <property type="entry name" value="PPAT_CoAS"/>
    <property type="match status" value="1"/>
</dbReference>
<sequence length="317" mass="35363">MTVLLPLHVKKLGALEKRQTSFIEQAVILAIQQQTNLVISISCDEIKAHVGCIDAIWEQIQAFLGTIYVIQLNTSYKQNEPLFDCNVVFADLCGYNVYLEPYIKTVCVSSENTQDIQQQYPSLQTHILASDDQTEQPALEGNTGPIEPLVFQRVAVGGTFDHLHAGHKILLTMTAVLANQSMVVGVTDDCMLLKKKHRDLIASTQERVEYVKAYLQLVKRSITYHVVPITDPFGPTVTDPTIDALVVSKETLKGGDLVNSERDMRGYPPLELRIIDVISSENASVQGKDMDVLKISSSWIREYIANKKKSSSNENKE</sequence>
<dbReference type="NCBIfam" id="TIGR00125">
    <property type="entry name" value="cyt_tran_rel"/>
    <property type="match status" value="1"/>
</dbReference>
<dbReference type="EMBL" id="DF836365">
    <property type="protein sequence ID" value="GAN04897.1"/>
    <property type="molecule type" value="Genomic_DNA"/>
</dbReference>
<keyword evidence="3" id="KW-1185">Reference proteome</keyword>
<dbReference type="SUPFAM" id="SSF52374">
    <property type="entry name" value="Nucleotidylyl transferase"/>
    <property type="match status" value="1"/>
</dbReference>
<dbReference type="GO" id="GO:0015937">
    <property type="term" value="P:coenzyme A biosynthetic process"/>
    <property type="evidence" value="ECO:0007669"/>
    <property type="project" value="TreeGrafter"/>
</dbReference>
<dbReference type="FunFam" id="3.40.50.620:FF:000089">
    <property type="entry name" value="Bifunctional coenzyme A synthase"/>
    <property type="match status" value="1"/>
</dbReference>
<dbReference type="STRING" id="91626.A0A0C9MNR7"/>